<dbReference type="InterPro" id="IPR019826">
    <property type="entry name" value="Carboxylesterase_B_AS"/>
</dbReference>
<comment type="caution">
    <text evidence="5">The sequence shown here is derived from an EMBL/GenBank/DDBJ whole genome shotgun (WGS) entry which is preliminary data.</text>
</comment>
<dbReference type="InterPro" id="IPR019819">
    <property type="entry name" value="Carboxylesterase_B_CS"/>
</dbReference>
<comment type="similarity">
    <text evidence="1 3">Belongs to the type-B carboxylesterase/lipase family.</text>
</comment>
<evidence type="ECO:0000259" key="4">
    <source>
        <dbReference type="Pfam" id="PF00135"/>
    </source>
</evidence>
<dbReference type="InterPro" id="IPR002018">
    <property type="entry name" value="CarbesteraseB"/>
</dbReference>
<feature type="signal peptide" evidence="3">
    <location>
        <begin position="1"/>
        <end position="22"/>
    </location>
</feature>
<evidence type="ECO:0000256" key="2">
    <source>
        <dbReference type="ARBA" id="ARBA00022801"/>
    </source>
</evidence>
<evidence type="ECO:0000256" key="3">
    <source>
        <dbReference type="RuleBase" id="RU361235"/>
    </source>
</evidence>
<evidence type="ECO:0000256" key="1">
    <source>
        <dbReference type="ARBA" id="ARBA00005964"/>
    </source>
</evidence>
<proteinExistence type="inferred from homology"/>
<accession>A0A8H7MKZ5</accession>
<keyword evidence="2 3" id="KW-0378">Hydrolase</keyword>
<dbReference type="PANTHER" id="PTHR43918:SF4">
    <property type="entry name" value="CARBOXYLIC ESTER HYDROLASE"/>
    <property type="match status" value="1"/>
</dbReference>
<reference evidence="5" key="2">
    <citation type="submission" date="2020-09" db="EMBL/GenBank/DDBJ databases">
        <title>Reference genome assembly for Australian Ascochyta lentis isolate Al4.</title>
        <authorList>
            <person name="Lee R.C."/>
            <person name="Farfan-Caceres L.M."/>
            <person name="Debler J.W."/>
            <person name="Williams A.H."/>
            <person name="Henares B.M."/>
        </authorList>
    </citation>
    <scope>NUCLEOTIDE SEQUENCE</scope>
    <source>
        <strain evidence="5">Al4</strain>
    </source>
</reference>
<protein>
    <recommendedName>
        <fullName evidence="3">Carboxylic ester hydrolase</fullName>
        <ecNumber evidence="3">3.1.1.-</ecNumber>
    </recommendedName>
</protein>
<dbReference type="OrthoDB" id="408631at2759"/>
<feature type="domain" description="Carboxylesterase type B" evidence="4">
    <location>
        <begin position="34"/>
        <end position="545"/>
    </location>
</feature>
<dbReference type="Pfam" id="PF00135">
    <property type="entry name" value="COesterase"/>
    <property type="match status" value="1"/>
</dbReference>
<dbReference type="GO" id="GO:0052689">
    <property type="term" value="F:carboxylic ester hydrolase activity"/>
    <property type="evidence" value="ECO:0007669"/>
    <property type="project" value="TreeGrafter"/>
</dbReference>
<dbReference type="InterPro" id="IPR050654">
    <property type="entry name" value="AChE-related_enzymes"/>
</dbReference>
<sequence>MSPSILSSVVQVALLFSAFANAAYIPTRNNSSSTTTIKLEKGTLEGVNGAYGQDFFLGIPYAKPPVDNLRFRRPQPADAWDDIRPAQEYGSWCYGVSIGLIGFSQNNTGSMSEDCLTLNVVRPAHTPRKAKLPVAVWIHGGNFLEGSSADQRYNGSFLVQESVDMGTPIIYVSMNYRLGIFGFLAGPALEESGDTNIAIHDQRMALTWIQENIAQFGGDPEHVTIFGESAGAASVGFHLLANGGRESGLFHAAIAQSGGPFSYGPFSNASQRSQDFQKTLQHANCTAAEDALRCLKNVPADILNTFPGLANAYPMIDGTLIQDYSSRQLANGSFSRVPLLMGTNRNEGSTFLKSIRPTGVSTEEDFFSVIRALSAGVPLSNATLKQWSNAYQSEINNASTGGTGTLSANPGPAFGALHGKTSLWLGDYLFTAGRRYANQMWAKHGVATYCYLFDAVPAYLDPETYGSAHFSDVGFAFGNAQGVGYDESPFASSSAEEKAWKQRLAKVMSRMWISFIVHKTPNHHGVPDIAHWPEYSKNNATNIVLGETSDPYTTPDTWRGEALQKFIDFASYYGR</sequence>
<keyword evidence="6" id="KW-1185">Reference proteome</keyword>
<reference evidence="5" key="1">
    <citation type="submission" date="2018-12" db="EMBL/GenBank/DDBJ databases">
        <authorList>
            <person name="Syme R.A."/>
            <person name="Farfan-Caceres L."/>
            <person name="Lichtenzveig J."/>
        </authorList>
    </citation>
    <scope>NUCLEOTIDE SEQUENCE</scope>
    <source>
        <strain evidence="5">Al4</strain>
    </source>
</reference>
<dbReference type="PROSITE" id="PS00941">
    <property type="entry name" value="CARBOXYLESTERASE_B_2"/>
    <property type="match status" value="1"/>
</dbReference>
<organism evidence="5 6">
    <name type="scientific">Ascochyta lentis</name>
    <dbReference type="NCBI Taxonomy" id="205686"/>
    <lineage>
        <taxon>Eukaryota</taxon>
        <taxon>Fungi</taxon>
        <taxon>Dikarya</taxon>
        <taxon>Ascomycota</taxon>
        <taxon>Pezizomycotina</taxon>
        <taxon>Dothideomycetes</taxon>
        <taxon>Pleosporomycetidae</taxon>
        <taxon>Pleosporales</taxon>
        <taxon>Pleosporineae</taxon>
        <taxon>Didymellaceae</taxon>
        <taxon>Ascochyta</taxon>
    </lineage>
</organism>
<gene>
    <name evidence="5" type="ORF">EKO04_002065</name>
</gene>
<dbReference type="EC" id="3.1.1.-" evidence="3"/>
<feature type="chain" id="PRO_5034723429" description="Carboxylic ester hydrolase" evidence="3">
    <location>
        <begin position="23"/>
        <end position="575"/>
    </location>
</feature>
<dbReference type="Proteomes" id="UP000651452">
    <property type="component" value="Unassembled WGS sequence"/>
</dbReference>
<dbReference type="SUPFAM" id="SSF53474">
    <property type="entry name" value="alpha/beta-Hydrolases"/>
    <property type="match status" value="1"/>
</dbReference>
<keyword evidence="3" id="KW-0732">Signal</keyword>
<dbReference type="InterPro" id="IPR029058">
    <property type="entry name" value="AB_hydrolase_fold"/>
</dbReference>
<dbReference type="PROSITE" id="PS00122">
    <property type="entry name" value="CARBOXYLESTERASE_B_1"/>
    <property type="match status" value="1"/>
</dbReference>
<dbReference type="EMBL" id="RZGK01000003">
    <property type="protein sequence ID" value="KAF9700764.1"/>
    <property type="molecule type" value="Genomic_DNA"/>
</dbReference>
<name>A0A8H7MKZ5_9PLEO</name>
<dbReference type="AlphaFoldDB" id="A0A8H7MKZ5"/>
<dbReference type="PANTHER" id="PTHR43918">
    <property type="entry name" value="ACETYLCHOLINESTERASE"/>
    <property type="match status" value="1"/>
</dbReference>
<dbReference type="Gene3D" id="3.40.50.1820">
    <property type="entry name" value="alpha/beta hydrolase"/>
    <property type="match status" value="1"/>
</dbReference>
<evidence type="ECO:0000313" key="5">
    <source>
        <dbReference type="EMBL" id="KAF9700764.1"/>
    </source>
</evidence>
<evidence type="ECO:0000313" key="6">
    <source>
        <dbReference type="Proteomes" id="UP000651452"/>
    </source>
</evidence>